<dbReference type="GO" id="GO:0004930">
    <property type="term" value="F:G protein-coupled receptor activity"/>
    <property type="evidence" value="ECO:0007669"/>
    <property type="project" value="UniProtKB-KW"/>
</dbReference>
<dbReference type="Pfam" id="PF13853">
    <property type="entry name" value="7tm_4"/>
    <property type="match status" value="1"/>
</dbReference>
<sequence length="306" mass="34643">MLNRTSVTEFLLLPVTDIQVLQPVLFVVFLAIYIVNVAGNGAILMVVTSDPRLHSPMYFFLGNLACIDICFSTVSLPKMLENFLSTHKAISFLGCISQLHFFHFMGSTEAMLLAVMGFDRFVAICKPLHYTLIMNQVCIQMAVTVWIIGFFHALLHSVMTSRLNFCGSNQINHFFCDVKPLLKLFADMDNLLLTAMAIDRDTAIRHPLHYALLMTPCRCALLVAWVPSAQRKKKALATCPSHLSMVILFYSSPFATYLKSPCHRGVEEMKLAYASEERNCFVSRDGVFQQFWHPFKDVEIVKEGQK</sequence>
<feature type="transmembrane region" description="Helical" evidence="12">
    <location>
        <begin position="137"/>
        <end position="155"/>
    </location>
</feature>
<keyword evidence="14" id="KW-1185">Reference proteome</keyword>
<evidence type="ECO:0000313" key="15">
    <source>
        <dbReference type="RefSeq" id="XP_010842623.1"/>
    </source>
</evidence>
<dbReference type="Gene3D" id="1.20.1070.10">
    <property type="entry name" value="Rhodopsin 7-helix transmembrane proteins"/>
    <property type="match status" value="2"/>
</dbReference>
<dbReference type="InterPro" id="IPR017452">
    <property type="entry name" value="GPCR_Rhodpsn_7TM"/>
</dbReference>
<evidence type="ECO:0000256" key="8">
    <source>
        <dbReference type="ARBA" id="ARBA00023136"/>
    </source>
</evidence>
<dbReference type="InterPro" id="IPR000725">
    <property type="entry name" value="Olfact_rcpt"/>
</dbReference>
<comment type="subcellular location">
    <subcellularLocation>
        <location evidence="2 12">Cell membrane</location>
        <topology evidence="2 12">Multi-pass membrane protein</topology>
    </subcellularLocation>
</comment>
<dbReference type="FunFam" id="1.20.1070.10:FF:000015">
    <property type="entry name" value="Olfactory receptor"/>
    <property type="match status" value="1"/>
</dbReference>
<comment type="caution">
    <text evidence="12">Lacks conserved residue(s) required for the propagation of feature annotation.</text>
</comment>
<dbReference type="SUPFAM" id="SSF81321">
    <property type="entry name" value="Family A G protein-coupled receptor-like"/>
    <property type="match status" value="2"/>
</dbReference>
<accession>A0A6P3HIG5</accession>
<proteinExistence type="inferred from homology"/>
<dbReference type="GeneID" id="104991732"/>
<dbReference type="AlphaFoldDB" id="A0A6P3HIG5"/>
<comment type="similarity">
    <text evidence="11">Belongs to the G-protein coupled receptor 1 family.</text>
</comment>
<dbReference type="KEGG" id="bbis:104991732"/>
<evidence type="ECO:0000256" key="9">
    <source>
        <dbReference type="ARBA" id="ARBA00023170"/>
    </source>
</evidence>
<gene>
    <name evidence="15" type="primary">LOC104991732</name>
</gene>
<evidence type="ECO:0000256" key="11">
    <source>
        <dbReference type="RuleBase" id="RU000688"/>
    </source>
</evidence>
<organism evidence="14 15">
    <name type="scientific">Bison bison bison</name>
    <name type="common">North American plains bison</name>
    <dbReference type="NCBI Taxonomy" id="43346"/>
    <lineage>
        <taxon>Eukaryota</taxon>
        <taxon>Metazoa</taxon>
        <taxon>Chordata</taxon>
        <taxon>Craniata</taxon>
        <taxon>Vertebrata</taxon>
        <taxon>Euteleostomi</taxon>
        <taxon>Mammalia</taxon>
        <taxon>Eutheria</taxon>
        <taxon>Laurasiatheria</taxon>
        <taxon>Artiodactyla</taxon>
        <taxon>Ruminantia</taxon>
        <taxon>Pecora</taxon>
        <taxon>Bovidae</taxon>
        <taxon>Bovinae</taxon>
        <taxon>Bison</taxon>
    </lineage>
</organism>
<evidence type="ECO:0000256" key="2">
    <source>
        <dbReference type="ARBA" id="ARBA00004651"/>
    </source>
</evidence>
<name>A0A6P3HIG5_BISBB</name>
<dbReference type="GO" id="GO:0005886">
    <property type="term" value="C:plasma membrane"/>
    <property type="evidence" value="ECO:0007669"/>
    <property type="project" value="UniProtKB-SubCell"/>
</dbReference>
<dbReference type="Proteomes" id="UP000515208">
    <property type="component" value="Unplaced"/>
</dbReference>
<evidence type="ECO:0000256" key="5">
    <source>
        <dbReference type="ARBA" id="ARBA00022725"/>
    </source>
</evidence>
<dbReference type="PRINTS" id="PR00237">
    <property type="entry name" value="GPCRRHODOPSN"/>
</dbReference>
<evidence type="ECO:0000256" key="3">
    <source>
        <dbReference type="ARBA" id="ARBA00022475"/>
    </source>
</evidence>
<keyword evidence="9 11" id="KW-0675">Receptor</keyword>
<keyword evidence="6 12" id="KW-1133">Transmembrane helix</keyword>
<dbReference type="InterPro" id="IPR050516">
    <property type="entry name" value="Olfactory_GPCR"/>
</dbReference>
<evidence type="ECO:0000256" key="12">
    <source>
        <dbReference type="RuleBase" id="RU363047"/>
    </source>
</evidence>
<dbReference type="InterPro" id="IPR000276">
    <property type="entry name" value="GPCR_Rhodpsn"/>
</dbReference>
<dbReference type="PANTHER" id="PTHR26452">
    <property type="entry name" value="OLFACTORY RECEPTOR"/>
    <property type="match status" value="1"/>
</dbReference>
<keyword evidence="3 12" id="KW-1003">Cell membrane</keyword>
<keyword evidence="5 12" id="KW-0552">Olfaction</keyword>
<reference evidence="15" key="1">
    <citation type="submission" date="2025-08" db="UniProtKB">
        <authorList>
            <consortium name="RefSeq"/>
        </authorList>
    </citation>
    <scope>IDENTIFICATION</scope>
    <source>
        <tissue evidence="15">Blood</tissue>
    </source>
</reference>
<keyword evidence="4 11" id="KW-0812">Transmembrane</keyword>
<dbReference type="PROSITE" id="PS50262">
    <property type="entry name" value="G_PROTEIN_RECEP_F1_2"/>
    <property type="match status" value="1"/>
</dbReference>
<evidence type="ECO:0000256" key="10">
    <source>
        <dbReference type="ARBA" id="ARBA00023224"/>
    </source>
</evidence>
<dbReference type="GO" id="GO:0004984">
    <property type="term" value="F:olfactory receptor activity"/>
    <property type="evidence" value="ECO:0007669"/>
    <property type="project" value="InterPro"/>
</dbReference>
<dbReference type="PRINTS" id="PR00245">
    <property type="entry name" value="OLFACTORYR"/>
</dbReference>
<feature type="domain" description="G-protein coupled receptors family 1 profile" evidence="13">
    <location>
        <begin position="39"/>
        <end position="227"/>
    </location>
</feature>
<feature type="transmembrane region" description="Helical" evidence="12">
    <location>
        <begin position="20"/>
        <end position="46"/>
    </location>
</feature>
<protein>
    <recommendedName>
        <fullName evidence="12">Olfactory receptor</fullName>
    </recommendedName>
</protein>
<evidence type="ECO:0000313" key="14">
    <source>
        <dbReference type="Proteomes" id="UP000515208"/>
    </source>
</evidence>
<evidence type="ECO:0000256" key="4">
    <source>
        <dbReference type="ARBA" id="ARBA00022692"/>
    </source>
</evidence>
<keyword evidence="8 12" id="KW-0472">Membrane</keyword>
<keyword evidence="10 11" id="KW-0807">Transducer</keyword>
<keyword evidence="12" id="KW-0716">Sensory transduction</keyword>
<evidence type="ECO:0000256" key="7">
    <source>
        <dbReference type="ARBA" id="ARBA00023040"/>
    </source>
</evidence>
<evidence type="ECO:0000259" key="13">
    <source>
        <dbReference type="PROSITE" id="PS50262"/>
    </source>
</evidence>
<comment type="function">
    <text evidence="1">Putative odorant or sperm cell receptor.</text>
</comment>
<feature type="transmembrane region" description="Helical" evidence="12">
    <location>
        <begin position="89"/>
        <end position="116"/>
    </location>
</feature>
<evidence type="ECO:0000256" key="6">
    <source>
        <dbReference type="ARBA" id="ARBA00022989"/>
    </source>
</evidence>
<feature type="transmembrane region" description="Helical" evidence="12">
    <location>
        <begin position="58"/>
        <end position="77"/>
    </location>
</feature>
<dbReference type="RefSeq" id="XP_010842623.1">
    <property type="nucleotide sequence ID" value="XM_010844321.1"/>
</dbReference>
<dbReference type="PROSITE" id="PS00237">
    <property type="entry name" value="G_PROTEIN_RECEP_F1_1"/>
    <property type="match status" value="1"/>
</dbReference>
<evidence type="ECO:0000256" key="1">
    <source>
        <dbReference type="ARBA" id="ARBA00003929"/>
    </source>
</evidence>
<keyword evidence="7 11" id="KW-0297">G-protein coupled receptor</keyword>